<reference evidence="1 3" key="1">
    <citation type="submission" date="2017-03" db="EMBL/GenBank/DDBJ databases">
        <title>Draft genome sequence of Moraxella equi CCUG 4950T type strain.</title>
        <authorList>
            <person name="Salva-Serra F."/>
            <person name="Engstrom-Jakobsson H."/>
            <person name="Thorell K."/>
            <person name="Jaen-Luchoro D."/>
            <person name="Gonzales-Siles L."/>
            <person name="Karlsson R."/>
            <person name="Yazdan S."/>
            <person name="Boulund F."/>
            <person name="Johnning A."/>
            <person name="Engstrand L."/>
            <person name="Kristiansson E."/>
            <person name="Moore E."/>
        </authorList>
    </citation>
    <scope>NUCLEOTIDE SEQUENCE [LARGE SCALE GENOMIC DNA]</scope>
    <source>
        <strain evidence="1 3">CCUG 4950</strain>
    </source>
</reference>
<dbReference type="Pfam" id="PF09234">
    <property type="entry name" value="DUF1963"/>
    <property type="match status" value="1"/>
</dbReference>
<sequence length="261" mass="29307">MTLHTLIDELPTEFLPFKANILASAKPVINIALRVADGLPLWASKIGGNQPYLPKNVDYPTDKYGRPLGFLAQFNLADLPANDHLPKTGMLVFFTNFDDGKVLYFDEVIQDDTALWQDFDGLGVDTDDLPFFDVVAFAPTFTLTESAISFTEDKVFDVIFANHTLSEQELDELGDKIYDLPIFNSAGHHLLGYPYFTQSDPRAYQNGDVPQDYVLLFQLDTDDVDGYGIMWGDGGVGNFFIHPDDLAKGDFSRVKFYWDCC</sequence>
<organism evidence="2 4">
    <name type="scientific">Moraxella equi</name>
    <dbReference type="NCBI Taxonomy" id="60442"/>
    <lineage>
        <taxon>Bacteria</taxon>
        <taxon>Pseudomonadati</taxon>
        <taxon>Pseudomonadota</taxon>
        <taxon>Gammaproteobacteria</taxon>
        <taxon>Moraxellales</taxon>
        <taxon>Moraxellaceae</taxon>
        <taxon>Moraxella</taxon>
    </lineage>
</organism>
<dbReference type="Proteomes" id="UP000254618">
    <property type="component" value="Unassembled WGS sequence"/>
</dbReference>
<protein>
    <submittedName>
        <fullName evidence="2">Domain of uncharacterized function (DUF1963)</fullName>
    </submittedName>
</protein>
<dbReference type="RefSeq" id="WP_079323965.1">
    <property type="nucleotide sequence ID" value="NZ_MXAP01000010.1"/>
</dbReference>
<reference evidence="2 4" key="2">
    <citation type="submission" date="2018-06" db="EMBL/GenBank/DDBJ databases">
        <authorList>
            <consortium name="Pathogen Informatics"/>
            <person name="Doyle S."/>
        </authorList>
    </citation>
    <scope>NUCLEOTIDE SEQUENCE [LARGE SCALE GENOMIC DNA]</scope>
    <source>
        <strain evidence="2 4">NCTC11012</strain>
    </source>
</reference>
<evidence type="ECO:0000313" key="3">
    <source>
        <dbReference type="Proteomes" id="UP000190777"/>
    </source>
</evidence>
<name>A0A378QUB8_9GAMM</name>
<dbReference type="PANTHER" id="PTHR36436:SF6">
    <property type="entry name" value="SLL5081 PROTEIN"/>
    <property type="match status" value="1"/>
</dbReference>
<dbReference type="SUPFAM" id="SSF103032">
    <property type="entry name" value="Hypothetical protein YwqG"/>
    <property type="match status" value="1"/>
</dbReference>
<proteinExistence type="predicted"/>
<keyword evidence="3" id="KW-1185">Reference proteome</keyword>
<dbReference type="Proteomes" id="UP000190777">
    <property type="component" value="Unassembled WGS sequence"/>
</dbReference>
<dbReference type="InterPro" id="IPR015315">
    <property type="entry name" value="DUF1963"/>
</dbReference>
<evidence type="ECO:0000313" key="4">
    <source>
        <dbReference type="Proteomes" id="UP000254618"/>
    </source>
</evidence>
<accession>A0A378QUB8</accession>
<dbReference type="EMBL" id="MXAP01000010">
    <property type="protein sequence ID" value="OPH40094.1"/>
    <property type="molecule type" value="Genomic_DNA"/>
</dbReference>
<dbReference type="InterPro" id="IPR035948">
    <property type="entry name" value="YwqG-like_sf"/>
</dbReference>
<dbReference type="PANTHER" id="PTHR36436">
    <property type="entry name" value="SLL5081 PROTEIN"/>
    <property type="match status" value="1"/>
</dbReference>
<evidence type="ECO:0000313" key="2">
    <source>
        <dbReference type="EMBL" id="STZ03894.1"/>
    </source>
</evidence>
<dbReference type="AlphaFoldDB" id="A0A378QUB8"/>
<gene>
    <name evidence="2" type="primary">ywqG</name>
    <name evidence="1" type="ORF">B5J93_00760</name>
    <name evidence="2" type="ORF">NCTC11012_02149</name>
</gene>
<evidence type="ECO:0000313" key="1">
    <source>
        <dbReference type="EMBL" id="OPH40094.1"/>
    </source>
</evidence>
<dbReference type="EMBL" id="UGQF01000001">
    <property type="protein sequence ID" value="STZ03894.1"/>
    <property type="molecule type" value="Genomic_DNA"/>
</dbReference>
<dbReference type="Gene3D" id="2.30.320.10">
    <property type="entry name" value="YwqG-like"/>
    <property type="match status" value="1"/>
</dbReference>